<dbReference type="GO" id="GO:0005829">
    <property type="term" value="C:cytosol"/>
    <property type="evidence" value="ECO:0007669"/>
    <property type="project" value="TreeGrafter"/>
</dbReference>
<feature type="region of interest" description="Disordered" evidence="2">
    <location>
        <begin position="107"/>
        <end position="129"/>
    </location>
</feature>
<accession>A0A1H7Q4Y4</accession>
<dbReference type="STRING" id="46177.SAMN05660976_02411"/>
<dbReference type="SUPFAM" id="SSF51679">
    <property type="entry name" value="Bacterial luciferase-like"/>
    <property type="match status" value="1"/>
</dbReference>
<dbReference type="InterPro" id="IPR011251">
    <property type="entry name" value="Luciferase-like_dom"/>
</dbReference>
<protein>
    <submittedName>
        <fullName evidence="4">Luciferase family oxidoreductase, group 1</fullName>
    </submittedName>
</protein>
<dbReference type="OrthoDB" id="9780518at2"/>
<evidence type="ECO:0000313" key="5">
    <source>
        <dbReference type="Proteomes" id="UP000198953"/>
    </source>
</evidence>
<name>A0A1H7Q4Y4_9ACTN</name>
<feature type="domain" description="Luciferase-like" evidence="3">
    <location>
        <begin position="6"/>
        <end position="294"/>
    </location>
</feature>
<dbReference type="InterPro" id="IPR019949">
    <property type="entry name" value="CmoO-like"/>
</dbReference>
<dbReference type="EMBL" id="FOBF01000005">
    <property type="protein sequence ID" value="SEL42724.1"/>
    <property type="molecule type" value="Genomic_DNA"/>
</dbReference>
<reference evidence="4 5" key="1">
    <citation type="submission" date="2016-10" db="EMBL/GenBank/DDBJ databases">
        <authorList>
            <person name="de Groot N.N."/>
        </authorList>
    </citation>
    <scope>NUCLEOTIDE SEQUENCE [LARGE SCALE GENOMIC DNA]</scope>
    <source>
        <strain evidence="4 5">DSM 43357</strain>
    </source>
</reference>
<evidence type="ECO:0000259" key="3">
    <source>
        <dbReference type="Pfam" id="PF00296"/>
    </source>
</evidence>
<dbReference type="InterPro" id="IPR036661">
    <property type="entry name" value="Luciferase-like_sf"/>
</dbReference>
<dbReference type="Proteomes" id="UP000198953">
    <property type="component" value="Unassembled WGS sequence"/>
</dbReference>
<dbReference type="NCBIfam" id="TIGR03558">
    <property type="entry name" value="oxido_grp_1"/>
    <property type="match status" value="1"/>
</dbReference>
<dbReference type="Pfam" id="PF00296">
    <property type="entry name" value="Bac_luciferase"/>
    <property type="match status" value="1"/>
</dbReference>
<evidence type="ECO:0000313" key="4">
    <source>
        <dbReference type="EMBL" id="SEL42724.1"/>
    </source>
</evidence>
<gene>
    <name evidence="4" type="ORF">SAMN05660976_02411</name>
</gene>
<dbReference type="CDD" id="cd00347">
    <property type="entry name" value="Flavin_utilizing_monoxygenases"/>
    <property type="match status" value="2"/>
</dbReference>
<dbReference type="GO" id="GO:0016705">
    <property type="term" value="F:oxidoreductase activity, acting on paired donors, with incorporation or reduction of molecular oxygen"/>
    <property type="evidence" value="ECO:0007669"/>
    <property type="project" value="InterPro"/>
</dbReference>
<dbReference type="FunFam" id="3.20.20.30:FF:000002">
    <property type="entry name" value="LLM class flavin-dependent oxidoreductase"/>
    <property type="match status" value="1"/>
</dbReference>
<dbReference type="Gene3D" id="3.20.20.30">
    <property type="entry name" value="Luciferase-like domain"/>
    <property type="match status" value="1"/>
</dbReference>
<keyword evidence="5" id="KW-1185">Reference proteome</keyword>
<dbReference type="AlphaFoldDB" id="A0A1H7Q4Y4"/>
<proteinExistence type="predicted"/>
<dbReference type="InterPro" id="IPR050766">
    <property type="entry name" value="Bact_Lucif_Oxidored"/>
</dbReference>
<evidence type="ECO:0000256" key="2">
    <source>
        <dbReference type="SAM" id="MobiDB-lite"/>
    </source>
</evidence>
<dbReference type="PANTHER" id="PTHR30137:SF6">
    <property type="entry name" value="LUCIFERASE-LIKE MONOOXYGENASE"/>
    <property type="match status" value="1"/>
</dbReference>
<comment type="similarity">
    <text evidence="1">To bacterial alkanal monooxygenase alpha and beta chains.</text>
</comment>
<dbReference type="RefSeq" id="WP_091100249.1">
    <property type="nucleotide sequence ID" value="NZ_FOBF01000005.1"/>
</dbReference>
<organism evidence="4 5">
    <name type="scientific">Nonomuraea pusilla</name>
    <dbReference type="NCBI Taxonomy" id="46177"/>
    <lineage>
        <taxon>Bacteria</taxon>
        <taxon>Bacillati</taxon>
        <taxon>Actinomycetota</taxon>
        <taxon>Actinomycetes</taxon>
        <taxon>Streptosporangiales</taxon>
        <taxon>Streptosporangiaceae</taxon>
        <taxon>Nonomuraea</taxon>
    </lineage>
</organism>
<evidence type="ECO:0000256" key="1">
    <source>
        <dbReference type="ARBA" id="ARBA00007789"/>
    </source>
</evidence>
<dbReference type="PANTHER" id="PTHR30137">
    <property type="entry name" value="LUCIFERASE-LIKE MONOOXYGENASE"/>
    <property type="match status" value="1"/>
</dbReference>
<sequence>MALPISILDLAHIGEAETASDALCASVTLAQRAEEWGYHRIWYAEHHNMPTIASSSPAVLIAHIASQTRTIRLGAGGVMLPNHSPLTIAEQFGTLATLHPGRIDLGLGRAPGSDQQTQRALRRGPSSADDFPQDVVELQGYLSGESRVPGIEATPGKGTNVPLYILGSSLFGAKLAAALGLPYAFASHFAPTALEEAVALYRREFRPSEQLDRPYVIAGVNVIAADTEERAQEQFLAAKRARVSTLLGRGRRFTPEEADLVLDSPAGRQILQMTTYSAVGTPGEVKDYLDRFAEHAQADELIVASPATDREAWLRSFELLAQVRGLVTA</sequence>